<protein>
    <submittedName>
        <fullName evidence="2">Nuclear transport factor 2 family protein</fullName>
    </submittedName>
</protein>
<dbReference type="SUPFAM" id="SSF54427">
    <property type="entry name" value="NTF2-like"/>
    <property type="match status" value="1"/>
</dbReference>
<dbReference type="InterPro" id="IPR013100">
    <property type="entry name" value="LEH"/>
</dbReference>
<dbReference type="EMBL" id="CP059851">
    <property type="protein sequence ID" value="QMW21927.1"/>
    <property type="molecule type" value="Genomic_DNA"/>
</dbReference>
<feature type="domain" description="Limonene-1,2-epoxide hydrolase" evidence="1">
    <location>
        <begin position="4"/>
        <end position="118"/>
    </location>
</feature>
<reference evidence="2 3" key="1">
    <citation type="submission" date="2020-07" db="EMBL/GenBank/DDBJ databases">
        <title>Complete genome sequence for Sandaracinobacter sp. M6.</title>
        <authorList>
            <person name="Tang Y."/>
            <person name="Liu Q."/>
            <person name="Guo Z."/>
            <person name="Lei P."/>
            <person name="Huang B."/>
        </authorList>
    </citation>
    <scope>NUCLEOTIDE SEQUENCE [LARGE SCALE GENOMIC DNA]</scope>
    <source>
        <strain evidence="2 3">M6</strain>
    </source>
</reference>
<gene>
    <name evidence="2" type="ORF">H3309_11095</name>
</gene>
<dbReference type="AlphaFoldDB" id="A0A7G5IEY5"/>
<evidence type="ECO:0000313" key="3">
    <source>
        <dbReference type="Proteomes" id="UP000515292"/>
    </source>
</evidence>
<organism evidence="2 3">
    <name type="scientific">Sandaracinobacteroides saxicola</name>
    <dbReference type="NCBI Taxonomy" id="2759707"/>
    <lineage>
        <taxon>Bacteria</taxon>
        <taxon>Pseudomonadati</taxon>
        <taxon>Pseudomonadota</taxon>
        <taxon>Alphaproteobacteria</taxon>
        <taxon>Sphingomonadales</taxon>
        <taxon>Sphingosinicellaceae</taxon>
        <taxon>Sandaracinobacteroides</taxon>
    </lineage>
</organism>
<proteinExistence type="predicted"/>
<dbReference type="Proteomes" id="UP000515292">
    <property type="component" value="Chromosome"/>
</dbReference>
<dbReference type="KEGG" id="sand:H3309_11095"/>
<keyword evidence="3" id="KW-1185">Reference proteome</keyword>
<dbReference type="RefSeq" id="WP_182294773.1">
    <property type="nucleotide sequence ID" value="NZ_CP059851.1"/>
</dbReference>
<accession>A0A7G5IEY5</accession>
<evidence type="ECO:0000259" key="1">
    <source>
        <dbReference type="Pfam" id="PF07858"/>
    </source>
</evidence>
<name>A0A7G5IEY5_9SPHN</name>
<evidence type="ECO:0000313" key="2">
    <source>
        <dbReference type="EMBL" id="QMW21927.1"/>
    </source>
</evidence>
<dbReference type="InterPro" id="IPR032710">
    <property type="entry name" value="NTF2-like_dom_sf"/>
</dbReference>
<sequence length="119" mass="13342">MTAQAVVEQFIGHINAMETDAALALLADDVVYDNVPMPTLHGREAARAFLAQLPYDAAAWIVHAIAATGDTVLTERTDRFHVGSRWIEIRVMGAFVVREGRISHWRDYFDLQQFMAQLA</sequence>
<dbReference type="Gene3D" id="3.10.450.50">
    <property type="match status" value="1"/>
</dbReference>
<dbReference type="Pfam" id="PF07858">
    <property type="entry name" value="LEH"/>
    <property type="match status" value="1"/>
</dbReference>